<dbReference type="Pfam" id="PF14125">
    <property type="entry name" value="DUF4292"/>
    <property type="match status" value="1"/>
</dbReference>
<organism evidence="1 2">
    <name type="scientific">Dysgonomonas alginatilytica</name>
    <dbReference type="NCBI Taxonomy" id="1605892"/>
    <lineage>
        <taxon>Bacteria</taxon>
        <taxon>Pseudomonadati</taxon>
        <taxon>Bacteroidota</taxon>
        <taxon>Bacteroidia</taxon>
        <taxon>Bacteroidales</taxon>
        <taxon>Dysgonomonadaceae</taxon>
        <taxon>Dysgonomonas</taxon>
    </lineage>
</organism>
<sequence length="283" mass="31880">MNVSKVRNIYKFVLFFSLLVVISSCKSSKTIVSNDGSVVSKTHDQVVKDVLASETDYETISGKISLEMISGSKTSGMKVNSQLKIVRDEIIQLSVRAPFINSEVIRVTITPDSVYVIDRLSKKYAVENIKDLEQERGVQFNYNNLQALFTDALFIPGKSRVVASDYNAYDISMNGGKYHLETKDKTGLSYRFVIDPNDRVSATHITARDGKYSLRWIYSDFVKESASLYPTTMEANVDINKKKVKLIMSNSGLDFNKELTVDNSLPSKYTKVSVLDILKNYIK</sequence>
<name>A0A2V3PRK2_9BACT</name>
<dbReference type="EMBL" id="QICL01000007">
    <property type="protein sequence ID" value="PXV65442.1"/>
    <property type="molecule type" value="Genomic_DNA"/>
</dbReference>
<keyword evidence="2" id="KW-1185">Reference proteome</keyword>
<dbReference type="AlphaFoldDB" id="A0A2V3PRK2"/>
<dbReference type="PROSITE" id="PS51257">
    <property type="entry name" value="PROKAR_LIPOPROTEIN"/>
    <property type="match status" value="1"/>
</dbReference>
<dbReference type="Proteomes" id="UP000247973">
    <property type="component" value="Unassembled WGS sequence"/>
</dbReference>
<accession>A0A2V3PRK2</accession>
<comment type="caution">
    <text evidence="1">The sequence shown here is derived from an EMBL/GenBank/DDBJ whole genome shotgun (WGS) entry which is preliminary data.</text>
</comment>
<evidence type="ECO:0000313" key="2">
    <source>
        <dbReference type="Proteomes" id="UP000247973"/>
    </source>
</evidence>
<dbReference type="InterPro" id="IPR025634">
    <property type="entry name" value="DUF4292"/>
</dbReference>
<proteinExistence type="predicted"/>
<reference evidence="1 2" key="1">
    <citation type="submission" date="2018-03" db="EMBL/GenBank/DDBJ databases">
        <title>Genomic Encyclopedia of Archaeal and Bacterial Type Strains, Phase II (KMG-II): from individual species to whole genera.</title>
        <authorList>
            <person name="Goeker M."/>
        </authorList>
    </citation>
    <scope>NUCLEOTIDE SEQUENCE [LARGE SCALE GENOMIC DNA]</scope>
    <source>
        <strain evidence="1 2">DSM 100214</strain>
    </source>
</reference>
<gene>
    <name evidence="1" type="ORF">CLV62_10734</name>
</gene>
<protein>
    <submittedName>
        <fullName evidence="1">Uncharacterized protein DUF4292</fullName>
    </submittedName>
</protein>
<evidence type="ECO:0000313" key="1">
    <source>
        <dbReference type="EMBL" id="PXV65442.1"/>
    </source>
</evidence>